<keyword evidence="2" id="KW-1185">Reference proteome</keyword>
<accession>A0AAJ5N755</accession>
<gene>
    <name evidence="1" type="ORF">BSTAB16_3429</name>
</gene>
<sequence>MPCCERAGPTIRADGDVYVANDMFRIAAILQGIMKRVVDGTVSSAQALDAGRRARPMAELTWRYA</sequence>
<proteinExistence type="predicted"/>
<dbReference type="Gene3D" id="3.90.1200.10">
    <property type="match status" value="1"/>
</dbReference>
<dbReference type="AlphaFoldDB" id="A0AAJ5N755"/>
<protein>
    <submittedName>
        <fullName evidence="1">Uncharacterized protein</fullName>
    </submittedName>
</protein>
<reference evidence="1 2" key="1">
    <citation type="submission" date="2017-11" db="EMBL/GenBank/DDBJ databases">
        <authorList>
            <person name="Seth-Smith MB H."/>
        </authorList>
    </citation>
    <scope>NUCLEOTIDE SEQUENCE [LARGE SCALE GENOMIC DNA]</scope>
    <source>
        <strain evidence="1">E</strain>
    </source>
</reference>
<name>A0AAJ5N755_9BURK</name>
<dbReference type="EMBL" id="LR025742">
    <property type="protein sequence ID" value="VBB13251.1"/>
    <property type="molecule type" value="Genomic_DNA"/>
</dbReference>
<evidence type="ECO:0000313" key="2">
    <source>
        <dbReference type="Proteomes" id="UP000268684"/>
    </source>
</evidence>
<organism evidence="1 2">
    <name type="scientific">Burkholderia stabilis</name>
    <dbReference type="NCBI Taxonomy" id="95485"/>
    <lineage>
        <taxon>Bacteria</taxon>
        <taxon>Pseudomonadati</taxon>
        <taxon>Pseudomonadota</taxon>
        <taxon>Betaproteobacteria</taxon>
        <taxon>Burkholderiales</taxon>
        <taxon>Burkholderiaceae</taxon>
        <taxon>Burkholderia</taxon>
        <taxon>Burkholderia cepacia complex</taxon>
    </lineage>
</organism>
<dbReference type="Proteomes" id="UP000268684">
    <property type="component" value="Chromosome I"/>
</dbReference>
<evidence type="ECO:0000313" key="1">
    <source>
        <dbReference type="EMBL" id="VBB13251.1"/>
    </source>
</evidence>